<organism evidence="10 11">
    <name type="scientific">Thalassorhabdus alkalitolerans</name>
    <dbReference type="NCBI Taxonomy" id="2282697"/>
    <lineage>
        <taxon>Bacteria</taxon>
        <taxon>Bacillati</taxon>
        <taxon>Bacillota</taxon>
        <taxon>Bacilli</taxon>
        <taxon>Bacillales</taxon>
        <taxon>Bacillaceae</taxon>
        <taxon>Thalassorhabdus</taxon>
    </lineage>
</organism>
<dbReference type="Pfam" id="PF01232">
    <property type="entry name" value="Mannitol_dh"/>
    <property type="match status" value="1"/>
</dbReference>
<feature type="domain" description="Mannitol dehydrogenase N-terminal" evidence="8">
    <location>
        <begin position="8"/>
        <end position="198"/>
    </location>
</feature>
<dbReference type="InterPro" id="IPR008927">
    <property type="entry name" value="6-PGluconate_DH-like_C_sf"/>
</dbReference>
<sequence>MERYSNMLAVHFGAGNIGRGFVGEVLNNNGYKICFVDVQQSLIDEINKKNSYQIELAQEKEESIEINDVYALNSQENKAEVVDTIARADLVTVSVGVSILPFIAPVLAAGLEQRVKAEGGPLHVIACENAVGASTTLKQAVKEELSESSWARISEMTGFPDAAVDRIVPNQRTDGSLDVKVEPFFEWIVEQQGMVKEENLTGIKYVKNLTPYIERKLFTVNTGHACIAYLGFINGQASVAEALADESIRAQVEGALNETGRLLEEKYQFSNEEMELYHNKIIERFENTHLSDPVERVGRNPLRKLKSTDRLISPLSQLHQRGIEAPHLITVAAAAFLFDVQEDEESVKLQEMVDELGIEKTIQQVTDLPDELVSKIEKEYMTLKSR</sequence>
<keyword evidence="4 7" id="KW-0560">Oxidoreductase</keyword>
<dbReference type="InterPro" id="IPR013328">
    <property type="entry name" value="6PGD_dom2"/>
</dbReference>
<comment type="catalytic activity">
    <reaction evidence="6 7">
        <text>D-mannitol 1-phosphate + NAD(+) = beta-D-fructose 6-phosphate + NADH + H(+)</text>
        <dbReference type="Rhea" id="RHEA:19661"/>
        <dbReference type="ChEBI" id="CHEBI:15378"/>
        <dbReference type="ChEBI" id="CHEBI:57540"/>
        <dbReference type="ChEBI" id="CHEBI:57634"/>
        <dbReference type="ChEBI" id="CHEBI:57945"/>
        <dbReference type="ChEBI" id="CHEBI:61381"/>
        <dbReference type="EC" id="1.1.1.17"/>
    </reaction>
</comment>
<dbReference type="PANTHER" id="PTHR30524">
    <property type="entry name" value="MANNITOL-1-PHOSPHATE 5-DEHYDROGENASE"/>
    <property type="match status" value="1"/>
</dbReference>
<protein>
    <recommendedName>
        <fullName evidence="3 7">Mannitol-1-phosphate 5-dehydrogenase</fullName>
        <ecNumber evidence="2 7">1.1.1.17</ecNumber>
    </recommendedName>
</protein>
<dbReference type="InterPro" id="IPR023028">
    <property type="entry name" value="Mannitol_1_phos_5_DH"/>
</dbReference>
<evidence type="ECO:0000256" key="3">
    <source>
        <dbReference type="ARBA" id="ARBA00016219"/>
    </source>
</evidence>
<dbReference type="SUPFAM" id="SSF48179">
    <property type="entry name" value="6-phosphogluconate dehydrogenase C-terminal domain-like"/>
    <property type="match status" value="1"/>
</dbReference>
<dbReference type="InterPro" id="IPR013118">
    <property type="entry name" value="Mannitol_DH_C"/>
</dbReference>
<dbReference type="NCBIfam" id="NF002647">
    <property type="entry name" value="PRK02318.1-3"/>
    <property type="match status" value="1"/>
</dbReference>
<dbReference type="Pfam" id="PF08125">
    <property type="entry name" value="Mannitol_dh_C"/>
    <property type="match status" value="1"/>
</dbReference>
<comment type="caution">
    <text evidence="10">The sequence shown here is derived from an EMBL/GenBank/DDBJ whole genome shotgun (WGS) entry which is preliminary data.</text>
</comment>
<gene>
    <name evidence="7" type="primary">mtlD</name>
    <name evidence="10" type="ORF">ACFPU1_01160</name>
</gene>
<name>A0ABW0YI82_9BACI</name>
<evidence type="ECO:0000256" key="6">
    <source>
        <dbReference type="ARBA" id="ARBA00048615"/>
    </source>
</evidence>
<keyword evidence="5 7" id="KW-0520">NAD</keyword>
<dbReference type="Gene3D" id="3.40.50.720">
    <property type="entry name" value="NAD(P)-binding Rossmann-like Domain"/>
    <property type="match status" value="1"/>
</dbReference>
<reference evidence="11" key="1">
    <citation type="journal article" date="2019" name="Int. J. Syst. Evol. Microbiol.">
        <title>The Global Catalogue of Microorganisms (GCM) 10K type strain sequencing project: providing services to taxonomists for standard genome sequencing and annotation.</title>
        <authorList>
            <consortium name="The Broad Institute Genomics Platform"/>
            <consortium name="The Broad Institute Genome Sequencing Center for Infectious Disease"/>
            <person name="Wu L."/>
            <person name="Ma J."/>
        </authorList>
    </citation>
    <scope>NUCLEOTIDE SEQUENCE [LARGE SCALE GENOMIC DNA]</scope>
    <source>
        <strain evidence="11">CECT 7184</strain>
    </source>
</reference>
<dbReference type="SUPFAM" id="SSF51735">
    <property type="entry name" value="NAD(P)-binding Rossmann-fold domains"/>
    <property type="match status" value="1"/>
</dbReference>
<dbReference type="InterPro" id="IPR000669">
    <property type="entry name" value="Mannitol_DH"/>
</dbReference>
<dbReference type="Gene3D" id="1.10.1040.10">
    <property type="entry name" value="N-(1-d-carboxylethyl)-l-norvaline Dehydrogenase, domain 2"/>
    <property type="match status" value="1"/>
</dbReference>
<keyword evidence="11" id="KW-1185">Reference proteome</keyword>
<dbReference type="GO" id="GO:0008926">
    <property type="term" value="F:mannitol-1-phosphate 5-dehydrogenase activity"/>
    <property type="evidence" value="ECO:0007669"/>
    <property type="project" value="UniProtKB-EC"/>
</dbReference>
<dbReference type="InterPro" id="IPR036291">
    <property type="entry name" value="NAD(P)-bd_dom_sf"/>
</dbReference>
<evidence type="ECO:0000313" key="10">
    <source>
        <dbReference type="EMBL" id="MFC5711381.1"/>
    </source>
</evidence>
<dbReference type="NCBIfam" id="NF002652">
    <property type="entry name" value="PRK02318.2-5"/>
    <property type="match status" value="1"/>
</dbReference>
<evidence type="ECO:0000256" key="2">
    <source>
        <dbReference type="ARBA" id="ARBA00012939"/>
    </source>
</evidence>
<dbReference type="EC" id="1.1.1.17" evidence="2 7"/>
<comment type="similarity">
    <text evidence="1 7">Belongs to the mannitol dehydrogenase family.</text>
</comment>
<dbReference type="InterPro" id="IPR013131">
    <property type="entry name" value="Mannitol_DH_N"/>
</dbReference>
<evidence type="ECO:0000259" key="8">
    <source>
        <dbReference type="Pfam" id="PF01232"/>
    </source>
</evidence>
<feature type="domain" description="Mannitol dehydrogenase C-terminal" evidence="9">
    <location>
        <begin position="208"/>
        <end position="383"/>
    </location>
</feature>
<evidence type="ECO:0000259" key="9">
    <source>
        <dbReference type="Pfam" id="PF08125"/>
    </source>
</evidence>
<dbReference type="EMBL" id="JBHSOZ010000002">
    <property type="protein sequence ID" value="MFC5711381.1"/>
    <property type="molecule type" value="Genomic_DNA"/>
</dbReference>
<dbReference type="Proteomes" id="UP001596142">
    <property type="component" value="Unassembled WGS sequence"/>
</dbReference>
<proteinExistence type="inferred from homology"/>
<accession>A0ABW0YI82</accession>
<evidence type="ECO:0000256" key="7">
    <source>
        <dbReference type="HAMAP-Rule" id="MF_00196"/>
    </source>
</evidence>
<evidence type="ECO:0000313" key="11">
    <source>
        <dbReference type="Proteomes" id="UP001596142"/>
    </source>
</evidence>
<dbReference type="PRINTS" id="PR00084">
    <property type="entry name" value="MTLDHDRGNASE"/>
</dbReference>
<dbReference type="PANTHER" id="PTHR30524:SF0">
    <property type="entry name" value="ALTRONATE OXIDOREDUCTASE-RELATED"/>
    <property type="match status" value="1"/>
</dbReference>
<evidence type="ECO:0000256" key="4">
    <source>
        <dbReference type="ARBA" id="ARBA00023002"/>
    </source>
</evidence>
<feature type="binding site" evidence="7">
    <location>
        <begin position="9"/>
        <end position="20"/>
    </location>
    <ligand>
        <name>NAD(+)</name>
        <dbReference type="ChEBI" id="CHEBI:57540"/>
    </ligand>
</feature>
<evidence type="ECO:0000256" key="5">
    <source>
        <dbReference type="ARBA" id="ARBA00023027"/>
    </source>
</evidence>
<evidence type="ECO:0000256" key="1">
    <source>
        <dbReference type="ARBA" id="ARBA00006541"/>
    </source>
</evidence>
<dbReference type="HAMAP" id="MF_00196">
    <property type="entry name" value="Mannitol_dehydrog"/>
    <property type="match status" value="1"/>
</dbReference>